<gene>
    <name evidence="1" type="ORF">DCCM_3744</name>
</gene>
<organism evidence="1 2">
    <name type="scientific">Desulfocucumis palustris</name>
    <dbReference type="NCBI Taxonomy" id="1898651"/>
    <lineage>
        <taxon>Bacteria</taxon>
        <taxon>Bacillati</taxon>
        <taxon>Bacillota</taxon>
        <taxon>Clostridia</taxon>
        <taxon>Eubacteriales</taxon>
        <taxon>Desulfocucumaceae</taxon>
        <taxon>Desulfocucumis</taxon>
    </lineage>
</organism>
<reference evidence="2" key="1">
    <citation type="submission" date="2018-02" db="EMBL/GenBank/DDBJ databases">
        <title>Genome sequence of Desulfocucumis palustris strain NAW-5.</title>
        <authorList>
            <person name="Watanabe M."/>
            <person name="Kojima H."/>
            <person name="Fukui M."/>
        </authorList>
    </citation>
    <scope>NUCLEOTIDE SEQUENCE [LARGE SCALE GENOMIC DNA]</scope>
    <source>
        <strain evidence="2">NAW-5</strain>
    </source>
</reference>
<dbReference type="EMBL" id="BFAV01000142">
    <property type="protein sequence ID" value="GBF34624.1"/>
    <property type="molecule type" value="Genomic_DNA"/>
</dbReference>
<name>A0A2L2XF23_9FIRM</name>
<proteinExistence type="predicted"/>
<accession>A0A2L2XF23</accession>
<evidence type="ECO:0000313" key="2">
    <source>
        <dbReference type="Proteomes" id="UP000239549"/>
    </source>
</evidence>
<dbReference type="AlphaFoldDB" id="A0A2L2XF23"/>
<comment type="caution">
    <text evidence="1">The sequence shown here is derived from an EMBL/GenBank/DDBJ whole genome shotgun (WGS) entry which is preliminary data.</text>
</comment>
<evidence type="ECO:0000313" key="1">
    <source>
        <dbReference type="EMBL" id="GBF34624.1"/>
    </source>
</evidence>
<sequence>MFSSFLTEIPFIQTNFTYKGFGWESFYQSWLTKISILAEKSLQHDFTKDISDWCNWVSKNNIASEKEIFEKHLLALNINSLDILTKVIEKFEEQFQILINGSSEYWEFKTVVDFLQDLPYQVLETIEELESKQEVVFETVKISTKCFFNFWKERYSILEKMLVLPPTSFYY</sequence>
<dbReference type="Proteomes" id="UP000239549">
    <property type="component" value="Unassembled WGS sequence"/>
</dbReference>
<keyword evidence="2" id="KW-1185">Reference proteome</keyword>
<protein>
    <submittedName>
        <fullName evidence="1">Uncharacterized protein</fullName>
    </submittedName>
</protein>